<evidence type="ECO:0000313" key="16">
    <source>
        <dbReference type="Proteomes" id="UP000007013"/>
    </source>
</evidence>
<keyword evidence="4" id="KW-0410">Iron transport</keyword>
<evidence type="ECO:0000256" key="11">
    <source>
        <dbReference type="PROSITE-ProRule" id="PRU01360"/>
    </source>
</evidence>
<evidence type="ECO:0000256" key="1">
    <source>
        <dbReference type="ARBA" id="ARBA00004571"/>
    </source>
</evidence>
<evidence type="ECO:0000256" key="13">
    <source>
        <dbReference type="SAM" id="SignalP"/>
    </source>
</evidence>
<dbReference type="InterPro" id="IPR039426">
    <property type="entry name" value="TonB-dep_rcpt-like"/>
</dbReference>
<dbReference type="EMBL" id="CP001032">
    <property type="protein sequence ID" value="ACB74637.1"/>
    <property type="molecule type" value="Genomic_DNA"/>
</dbReference>
<feature type="domain" description="TonB-dependent receptor plug" evidence="14">
    <location>
        <begin position="72"/>
        <end position="170"/>
    </location>
</feature>
<protein>
    <submittedName>
        <fullName evidence="15">TonB-dependent receptor plug</fullName>
    </submittedName>
</protein>
<feature type="chain" id="PRO_5002774390" evidence="13">
    <location>
        <begin position="28"/>
        <end position="832"/>
    </location>
</feature>
<dbReference type="GO" id="GO:0009279">
    <property type="term" value="C:cell outer membrane"/>
    <property type="evidence" value="ECO:0007669"/>
    <property type="project" value="UniProtKB-SubCell"/>
</dbReference>
<dbReference type="HOGENOM" id="CLU_340923_0_0_0"/>
<dbReference type="PANTHER" id="PTHR32552">
    <property type="entry name" value="FERRICHROME IRON RECEPTOR-RELATED"/>
    <property type="match status" value="1"/>
</dbReference>
<dbReference type="InterPro" id="IPR036942">
    <property type="entry name" value="Beta-barrel_TonB_sf"/>
</dbReference>
<accession>B1ZRF0</accession>
<keyword evidence="7" id="KW-0408">Iron</keyword>
<feature type="compositionally biased region" description="Low complexity" evidence="12">
    <location>
        <begin position="340"/>
        <end position="349"/>
    </location>
</feature>
<keyword evidence="15" id="KW-0675">Receptor</keyword>
<sequence>MNRTNHRIALACAGLAALLPCLVRAQANPPTAAPAVADEVVELPQFVISEKRANPYLSGQALSTSRVAMLVQDIPQTVSVVTAEFMKDSMSFRMLDAAKYVTPVVESTLPWGGDRYTIRGFQVSQEFIDGSVISGGSGYSMSIPQFNLDRIEVIKGPNAILVPGGSPGGVMNPITKEPMSKDAASVTLNLAQYNGNDFGVDVNRVLNEQNKMAFRLVFGIWRNDQLYIKNHFRNGYEISPSFSVELSPVMKLVVKADFLQNRETNLAGLPIDPSVGSNQTAVIARGLPRDWSFGNSDDNRHRSTERLSAELRTTMGSHVTSRLYVMADHVRRIDPGGTGSALSTGTAAGRTGGGSRNPTTGMYEPGVNWSTVANGDGTVSAVSTAVPITDPSTWIYTRNNGKVDLEYEEAHLKNDYAAQFDGAWFKSTTLGGLAADFSKVRFLSWGAAPRGDVANNNLNAITYPPYVFPQIRPADFSLPNPTSVQSGGDLTSRQYTLQAFLFETFKAWNDRIQVSAGVSRFYGNLSRTDNTLTALNATILNTAPTYAITTNAKTLGLVIKPIKQISLFASRNTTGGAMPGELSAGTYLEKTTTFGPDAYHATPVTVQQFRPTSGSQDEFGVKTSALAGRLTASFAHFKISQQNYGVPNSEYYTLVAQGRQAEANLLQNPIYLDLASKGWEFEATYSPVKNLTILGNYTSFKERQPITDVRVRGVPDKAGALYLDYQFTSGPLTGFGINVGVEYKGDVAGENVNAYTTTMPIRGIGLVPQQPSFLVAGRTLVNIGFSYKRPNWSVRFMVANAFDKDYILAAGSRTSAVVGDPRNIKGSFTYTF</sequence>
<keyword evidence="3 11" id="KW-1134">Transmembrane beta strand</keyword>
<evidence type="ECO:0000256" key="5">
    <source>
        <dbReference type="ARBA" id="ARBA00022692"/>
    </source>
</evidence>
<organism evidence="15 16">
    <name type="scientific">Opitutus terrae (strain DSM 11246 / JCM 15787 / PB90-1)</name>
    <dbReference type="NCBI Taxonomy" id="452637"/>
    <lineage>
        <taxon>Bacteria</taxon>
        <taxon>Pseudomonadati</taxon>
        <taxon>Verrucomicrobiota</taxon>
        <taxon>Opitutia</taxon>
        <taxon>Opitutales</taxon>
        <taxon>Opitutaceae</taxon>
        <taxon>Opitutus</taxon>
    </lineage>
</organism>
<dbReference type="SUPFAM" id="SSF56935">
    <property type="entry name" value="Porins"/>
    <property type="match status" value="1"/>
</dbReference>
<dbReference type="PANTHER" id="PTHR32552:SF68">
    <property type="entry name" value="FERRICHROME OUTER MEMBRANE TRANSPORTER_PHAGE RECEPTOR"/>
    <property type="match status" value="1"/>
</dbReference>
<dbReference type="Gene3D" id="2.40.170.20">
    <property type="entry name" value="TonB-dependent receptor, beta-barrel domain"/>
    <property type="match status" value="1"/>
</dbReference>
<feature type="region of interest" description="Disordered" evidence="12">
    <location>
        <begin position="335"/>
        <end position="361"/>
    </location>
</feature>
<comment type="similarity">
    <text evidence="11">Belongs to the TonB-dependent receptor family.</text>
</comment>
<evidence type="ECO:0000256" key="7">
    <source>
        <dbReference type="ARBA" id="ARBA00023004"/>
    </source>
</evidence>
<keyword evidence="6 13" id="KW-0732">Signal</keyword>
<dbReference type="Gene3D" id="2.170.130.10">
    <property type="entry name" value="TonB-dependent receptor, plug domain"/>
    <property type="match status" value="1"/>
</dbReference>
<dbReference type="RefSeq" id="WP_012374175.1">
    <property type="nucleotide sequence ID" value="NC_010571.1"/>
</dbReference>
<keyword evidence="16" id="KW-1185">Reference proteome</keyword>
<dbReference type="Proteomes" id="UP000007013">
    <property type="component" value="Chromosome"/>
</dbReference>
<dbReference type="AlphaFoldDB" id="B1ZRF0"/>
<keyword evidence="9 11" id="KW-0472">Membrane</keyword>
<evidence type="ECO:0000256" key="6">
    <source>
        <dbReference type="ARBA" id="ARBA00022729"/>
    </source>
</evidence>
<dbReference type="PROSITE" id="PS52016">
    <property type="entry name" value="TONB_DEPENDENT_REC_3"/>
    <property type="match status" value="1"/>
</dbReference>
<evidence type="ECO:0000256" key="8">
    <source>
        <dbReference type="ARBA" id="ARBA00023065"/>
    </source>
</evidence>
<dbReference type="OrthoDB" id="174857at2"/>
<keyword evidence="10 11" id="KW-0998">Cell outer membrane</keyword>
<dbReference type="GO" id="GO:0015344">
    <property type="term" value="F:siderophore uptake transmembrane transporter activity"/>
    <property type="evidence" value="ECO:0007669"/>
    <property type="project" value="TreeGrafter"/>
</dbReference>
<evidence type="ECO:0000256" key="12">
    <source>
        <dbReference type="SAM" id="MobiDB-lite"/>
    </source>
</evidence>
<name>B1ZRF0_OPITP</name>
<dbReference type="Pfam" id="PF07715">
    <property type="entry name" value="Plug"/>
    <property type="match status" value="1"/>
</dbReference>
<keyword evidence="5 11" id="KW-0812">Transmembrane</keyword>
<dbReference type="STRING" id="452637.Oter_1352"/>
<reference evidence="15 16" key="1">
    <citation type="journal article" date="2011" name="J. Bacteriol.">
        <title>Genome sequence of the verrucomicrobium Opitutus terrae PB90-1, an abundant inhabitant of rice paddy soil ecosystems.</title>
        <authorList>
            <person name="van Passel M.W."/>
            <person name="Kant R."/>
            <person name="Palva A."/>
            <person name="Copeland A."/>
            <person name="Lucas S."/>
            <person name="Lapidus A."/>
            <person name="Glavina del Rio T."/>
            <person name="Pitluck S."/>
            <person name="Goltsman E."/>
            <person name="Clum A."/>
            <person name="Sun H."/>
            <person name="Schmutz J."/>
            <person name="Larimer F.W."/>
            <person name="Land M.L."/>
            <person name="Hauser L."/>
            <person name="Kyrpides N."/>
            <person name="Mikhailova N."/>
            <person name="Richardson P.P."/>
            <person name="Janssen P.H."/>
            <person name="de Vos W.M."/>
            <person name="Smidt H."/>
        </authorList>
    </citation>
    <scope>NUCLEOTIDE SEQUENCE [LARGE SCALE GENOMIC DNA]</scope>
    <source>
        <strain evidence="16">DSM 11246 / JCM 15787 / PB90-1</strain>
    </source>
</reference>
<evidence type="ECO:0000256" key="2">
    <source>
        <dbReference type="ARBA" id="ARBA00022448"/>
    </source>
</evidence>
<keyword evidence="2 11" id="KW-0813">Transport</keyword>
<evidence type="ECO:0000256" key="3">
    <source>
        <dbReference type="ARBA" id="ARBA00022452"/>
    </source>
</evidence>
<dbReference type="KEGG" id="ote:Oter_1352"/>
<dbReference type="eggNOG" id="COG4773">
    <property type="taxonomic scope" value="Bacteria"/>
</dbReference>
<feature type="signal peptide" evidence="13">
    <location>
        <begin position="1"/>
        <end position="27"/>
    </location>
</feature>
<evidence type="ECO:0000256" key="10">
    <source>
        <dbReference type="ARBA" id="ARBA00023237"/>
    </source>
</evidence>
<evidence type="ECO:0000313" key="15">
    <source>
        <dbReference type="EMBL" id="ACB74637.1"/>
    </source>
</evidence>
<gene>
    <name evidence="15" type="ordered locus">Oter_1352</name>
</gene>
<evidence type="ECO:0000259" key="14">
    <source>
        <dbReference type="Pfam" id="PF07715"/>
    </source>
</evidence>
<evidence type="ECO:0000256" key="9">
    <source>
        <dbReference type="ARBA" id="ARBA00023136"/>
    </source>
</evidence>
<dbReference type="InterPro" id="IPR012910">
    <property type="entry name" value="Plug_dom"/>
</dbReference>
<proteinExistence type="inferred from homology"/>
<keyword evidence="8" id="KW-0406">Ion transport</keyword>
<evidence type="ECO:0000256" key="4">
    <source>
        <dbReference type="ARBA" id="ARBA00022496"/>
    </source>
</evidence>
<dbReference type="InterPro" id="IPR037066">
    <property type="entry name" value="Plug_dom_sf"/>
</dbReference>
<comment type="subcellular location">
    <subcellularLocation>
        <location evidence="1 11">Cell outer membrane</location>
        <topology evidence="1 11">Multi-pass membrane protein</topology>
    </subcellularLocation>
</comment>